<dbReference type="Pfam" id="PF00931">
    <property type="entry name" value="NB-ARC"/>
    <property type="match status" value="1"/>
</dbReference>
<dbReference type="STRING" id="157652.A0A371ETJ2"/>
<dbReference type="EMBL" id="QJKJ01012140">
    <property type="protein sequence ID" value="RDX69362.1"/>
    <property type="molecule type" value="Genomic_DNA"/>
</dbReference>
<feature type="non-terminal residue" evidence="7">
    <location>
        <position position="286"/>
    </location>
</feature>
<evidence type="ECO:0000259" key="5">
    <source>
        <dbReference type="Pfam" id="PF00931"/>
    </source>
</evidence>
<evidence type="ECO:0000259" key="6">
    <source>
        <dbReference type="Pfam" id="PF18052"/>
    </source>
</evidence>
<dbReference type="Gene3D" id="1.20.5.4130">
    <property type="match status" value="1"/>
</dbReference>
<accession>A0A371ETJ2</accession>
<evidence type="ECO:0000256" key="3">
    <source>
        <dbReference type="ARBA" id="ARBA00022821"/>
    </source>
</evidence>
<dbReference type="Pfam" id="PF18052">
    <property type="entry name" value="Rx_N"/>
    <property type="match status" value="1"/>
</dbReference>
<dbReference type="GO" id="GO:0005524">
    <property type="term" value="F:ATP binding"/>
    <property type="evidence" value="ECO:0007669"/>
    <property type="project" value="UniProtKB-KW"/>
</dbReference>
<evidence type="ECO:0000313" key="7">
    <source>
        <dbReference type="EMBL" id="RDX69362.1"/>
    </source>
</evidence>
<feature type="non-terminal residue" evidence="7">
    <location>
        <position position="1"/>
    </location>
</feature>
<protein>
    <submittedName>
        <fullName evidence="7">Disease resistance protein RGA4</fullName>
    </submittedName>
</protein>
<dbReference type="GO" id="GO:0043531">
    <property type="term" value="F:ADP binding"/>
    <property type="evidence" value="ECO:0007669"/>
    <property type="project" value="InterPro"/>
</dbReference>
<evidence type="ECO:0000256" key="2">
    <source>
        <dbReference type="ARBA" id="ARBA00022741"/>
    </source>
</evidence>
<name>A0A371ETJ2_MUCPR</name>
<dbReference type="InterPro" id="IPR027417">
    <property type="entry name" value="P-loop_NTPase"/>
</dbReference>
<organism evidence="7 8">
    <name type="scientific">Mucuna pruriens</name>
    <name type="common">Velvet bean</name>
    <name type="synonym">Dolichos pruriens</name>
    <dbReference type="NCBI Taxonomy" id="157652"/>
    <lineage>
        <taxon>Eukaryota</taxon>
        <taxon>Viridiplantae</taxon>
        <taxon>Streptophyta</taxon>
        <taxon>Embryophyta</taxon>
        <taxon>Tracheophyta</taxon>
        <taxon>Spermatophyta</taxon>
        <taxon>Magnoliopsida</taxon>
        <taxon>eudicotyledons</taxon>
        <taxon>Gunneridae</taxon>
        <taxon>Pentapetalae</taxon>
        <taxon>rosids</taxon>
        <taxon>fabids</taxon>
        <taxon>Fabales</taxon>
        <taxon>Fabaceae</taxon>
        <taxon>Papilionoideae</taxon>
        <taxon>50 kb inversion clade</taxon>
        <taxon>NPAAA clade</taxon>
        <taxon>indigoferoid/millettioid clade</taxon>
        <taxon>Phaseoleae</taxon>
        <taxon>Mucuna</taxon>
    </lineage>
</organism>
<evidence type="ECO:0000256" key="4">
    <source>
        <dbReference type="ARBA" id="ARBA00022840"/>
    </source>
</evidence>
<dbReference type="SUPFAM" id="SSF52540">
    <property type="entry name" value="P-loop containing nucleoside triphosphate hydrolases"/>
    <property type="match status" value="1"/>
</dbReference>
<dbReference type="PANTHER" id="PTHR36766:SF70">
    <property type="entry name" value="DISEASE RESISTANCE PROTEIN RGA4"/>
    <property type="match status" value="1"/>
</dbReference>
<dbReference type="GO" id="GO:0006952">
    <property type="term" value="P:defense response"/>
    <property type="evidence" value="ECO:0007669"/>
    <property type="project" value="UniProtKB-KW"/>
</dbReference>
<keyword evidence="2" id="KW-0547">Nucleotide-binding</keyword>
<evidence type="ECO:0000313" key="8">
    <source>
        <dbReference type="Proteomes" id="UP000257109"/>
    </source>
</evidence>
<keyword evidence="3" id="KW-0611">Plant defense</keyword>
<dbReference type="InterPro" id="IPR041118">
    <property type="entry name" value="Rx_N"/>
</dbReference>
<evidence type="ECO:0000256" key="1">
    <source>
        <dbReference type="ARBA" id="ARBA00022737"/>
    </source>
</evidence>
<dbReference type="PANTHER" id="PTHR36766">
    <property type="entry name" value="PLANT BROAD-SPECTRUM MILDEW RESISTANCE PROTEIN RPW8"/>
    <property type="match status" value="1"/>
</dbReference>
<dbReference type="Gene3D" id="3.40.50.300">
    <property type="entry name" value="P-loop containing nucleotide triphosphate hydrolases"/>
    <property type="match status" value="1"/>
</dbReference>
<dbReference type="PRINTS" id="PR00364">
    <property type="entry name" value="DISEASERSIST"/>
</dbReference>
<reference evidence="7" key="1">
    <citation type="submission" date="2018-05" db="EMBL/GenBank/DDBJ databases">
        <title>Draft genome of Mucuna pruriens seed.</title>
        <authorList>
            <person name="Nnadi N.E."/>
            <person name="Vos R."/>
            <person name="Hasami M.H."/>
            <person name="Devisetty U.K."/>
            <person name="Aguiy J.C."/>
        </authorList>
    </citation>
    <scope>NUCLEOTIDE SEQUENCE [LARGE SCALE GENOMIC DNA]</scope>
    <source>
        <strain evidence="7">JCA_2017</strain>
    </source>
</reference>
<sequence>MEAIARPVLQKLSSLALEEFGIIWNLKDDVQQMYTTVSAIKALLLDAEEKANNLQISNWLEELKDVLYDADDLLDDLSTEALERKVMGGNSILREVQIFFSHSNQISYGLKLGHEVKAIQKRLDAIARNKITLQLTDHAVDTPIAYRVQRQTYSFVSKDEVIGRREEKNLLKSYLLDTNPSVTDNVSVVPIVGIGGLGKTTLAQLVYNDNDVQCCFEQTMWVCVSDEFDIKKIAQKMIGDDRNSEIEQVQKDLREKIQKKYLLVLDDVWNEDRELWLKLKSLVMEG</sequence>
<feature type="domain" description="Disease resistance N-terminal" evidence="6">
    <location>
        <begin position="6"/>
        <end position="91"/>
    </location>
</feature>
<keyword evidence="4" id="KW-0067">ATP-binding</keyword>
<feature type="domain" description="NB-ARC" evidence="5">
    <location>
        <begin position="183"/>
        <end position="278"/>
    </location>
</feature>
<gene>
    <name evidence="7" type="primary">RGA4</name>
    <name evidence="7" type="ORF">CR513_51533</name>
</gene>
<dbReference type="InterPro" id="IPR002182">
    <property type="entry name" value="NB-ARC"/>
</dbReference>
<dbReference type="OrthoDB" id="5279713at2759"/>
<dbReference type="Proteomes" id="UP000257109">
    <property type="component" value="Unassembled WGS sequence"/>
</dbReference>
<keyword evidence="1" id="KW-0677">Repeat</keyword>
<comment type="caution">
    <text evidence="7">The sequence shown here is derived from an EMBL/GenBank/DDBJ whole genome shotgun (WGS) entry which is preliminary data.</text>
</comment>
<keyword evidence="8" id="KW-1185">Reference proteome</keyword>
<proteinExistence type="predicted"/>
<dbReference type="AlphaFoldDB" id="A0A371ETJ2"/>